<evidence type="ECO:0000313" key="2">
    <source>
        <dbReference type="EMBL" id="MBN9671286.1"/>
    </source>
</evidence>
<dbReference type="InterPro" id="IPR048140">
    <property type="entry name" value="FGAM_small_mem"/>
</dbReference>
<evidence type="ECO:0000313" key="3">
    <source>
        <dbReference type="Proteomes" id="UP000664096"/>
    </source>
</evidence>
<keyword evidence="1" id="KW-1133">Transmembrane helix</keyword>
<evidence type="ECO:0000256" key="1">
    <source>
        <dbReference type="SAM" id="Phobius"/>
    </source>
</evidence>
<reference evidence="2" key="1">
    <citation type="submission" date="2020-12" db="EMBL/GenBank/DDBJ databases">
        <title>Oil enriched cultivation method for isolating marine PHA-producing bacteria.</title>
        <authorList>
            <person name="Zheng W."/>
            <person name="Yu S."/>
            <person name="Huang Y."/>
        </authorList>
    </citation>
    <scope>NUCLEOTIDE SEQUENCE</scope>
    <source>
        <strain evidence="2">SY-2-12</strain>
    </source>
</reference>
<dbReference type="RefSeq" id="WP_207141128.1">
    <property type="nucleotide sequence ID" value="NZ_JAEKJZ010000002.1"/>
</dbReference>
<dbReference type="AlphaFoldDB" id="A0A939EEH1"/>
<protein>
    <submittedName>
        <fullName evidence="2">Phosphoribosylformylglycinamidine synthase</fullName>
    </submittedName>
</protein>
<dbReference type="Proteomes" id="UP000664096">
    <property type="component" value="Unassembled WGS sequence"/>
</dbReference>
<accession>A0A939EEH1</accession>
<dbReference type="NCBIfam" id="NF041637">
    <property type="entry name" value="FGAM_small_mem"/>
    <property type="match status" value="1"/>
</dbReference>
<dbReference type="EMBL" id="JAEKJZ010000002">
    <property type="protein sequence ID" value="MBN9671286.1"/>
    <property type="molecule type" value="Genomic_DNA"/>
</dbReference>
<keyword evidence="1" id="KW-0472">Membrane</keyword>
<sequence>MDEDTRKAISFMAVKAAIFILLPAVAAVIAVLVLL</sequence>
<proteinExistence type="predicted"/>
<gene>
    <name evidence="2" type="ORF">JF539_13145</name>
</gene>
<feature type="transmembrane region" description="Helical" evidence="1">
    <location>
        <begin position="12"/>
        <end position="34"/>
    </location>
</feature>
<comment type="caution">
    <text evidence="2">The sequence shown here is derived from an EMBL/GenBank/DDBJ whole genome shotgun (WGS) entry which is preliminary data.</text>
</comment>
<name>A0A939EEH1_9HYPH</name>
<organism evidence="2 3">
    <name type="scientific">Roseibium aggregatum</name>
    <dbReference type="NCBI Taxonomy" id="187304"/>
    <lineage>
        <taxon>Bacteria</taxon>
        <taxon>Pseudomonadati</taxon>
        <taxon>Pseudomonadota</taxon>
        <taxon>Alphaproteobacteria</taxon>
        <taxon>Hyphomicrobiales</taxon>
        <taxon>Stappiaceae</taxon>
        <taxon>Roseibium</taxon>
    </lineage>
</organism>
<keyword evidence="1" id="KW-0812">Transmembrane</keyword>